<evidence type="ECO:0000313" key="19">
    <source>
        <dbReference type="Proteomes" id="UP001152795"/>
    </source>
</evidence>
<dbReference type="InterPro" id="IPR007782">
    <property type="entry name" value="VKG_COase"/>
</dbReference>
<dbReference type="InterPro" id="IPR053935">
    <property type="entry name" value="VKGC_lumenal_dom"/>
</dbReference>
<feature type="transmembrane region" description="Helical" evidence="16">
    <location>
        <begin position="105"/>
        <end position="138"/>
    </location>
</feature>
<comment type="subcellular location">
    <subcellularLocation>
        <location evidence="1">Endoplasmic reticulum membrane</location>
        <topology evidence="1">Multi-pass membrane protein</topology>
    </subcellularLocation>
</comment>
<evidence type="ECO:0000256" key="4">
    <source>
        <dbReference type="ARBA" id="ARBA00022692"/>
    </source>
</evidence>
<dbReference type="AlphaFoldDB" id="A0A6S7HEQ1"/>
<evidence type="ECO:0000259" key="17">
    <source>
        <dbReference type="SMART" id="SM00752"/>
    </source>
</evidence>
<keyword evidence="10" id="KW-0456">Lyase</keyword>
<evidence type="ECO:0000256" key="7">
    <source>
        <dbReference type="ARBA" id="ARBA00022990"/>
    </source>
</evidence>
<evidence type="ECO:0000256" key="13">
    <source>
        <dbReference type="ARBA" id="ARBA00032107"/>
    </source>
</evidence>
<name>A0A6S7HEQ1_PARCT</name>
<evidence type="ECO:0000256" key="1">
    <source>
        <dbReference type="ARBA" id="ARBA00004477"/>
    </source>
</evidence>
<dbReference type="InterPro" id="IPR011051">
    <property type="entry name" value="RmlC_Cupin_sf"/>
</dbReference>
<protein>
    <recommendedName>
        <fullName evidence="3">Vitamin K-dependent gamma-carboxylase</fullName>
        <ecNumber evidence="2">4.1.1.90</ecNumber>
    </recommendedName>
    <alternativeName>
        <fullName evidence="11">Gamma-glutamyl carboxylase</fullName>
    </alternativeName>
    <alternativeName>
        <fullName evidence="12">Peptidyl-glutamate 4-carboxylase</fullName>
    </alternativeName>
    <alternativeName>
        <fullName evidence="13">Vitamin K gamma glutamyl carboxylase</fullName>
    </alternativeName>
</protein>
<dbReference type="SUPFAM" id="SSF51182">
    <property type="entry name" value="RmlC-like cupins"/>
    <property type="match status" value="1"/>
</dbReference>
<organism evidence="18 19">
    <name type="scientific">Paramuricea clavata</name>
    <name type="common">Red gorgonian</name>
    <name type="synonym">Violescent sea-whip</name>
    <dbReference type="NCBI Taxonomy" id="317549"/>
    <lineage>
        <taxon>Eukaryota</taxon>
        <taxon>Metazoa</taxon>
        <taxon>Cnidaria</taxon>
        <taxon>Anthozoa</taxon>
        <taxon>Octocorallia</taxon>
        <taxon>Malacalcyonacea</taxon>
        <taxon>Plexauridae</taxon>
        <taxon>Paramuricea</taxon>
    </lineage>
</organism>
<dbReference type="SMART" id="SM00752">
    <property type="entry name" value="HTTM"/>
    <property type="match status" value="1"/>
</dbReference>
<dbReference type="GO" id="GO:0005789">
    <property type="term" value="C:endoplasmic reticulum membrane"/>
    <property type="evidence" value="ECO:0007669"/>
    <property type="project" value="UniProtKB-SubCell"/>
</dbReference>
<dbReference type="EMBL" id="CACRXK020002374">
    <property type="protein sequence ID" value="CAB3994017.1"/>
    <property type="molecule type" value="Genomic_DNA"/>
</dbReference>
<dbReference type="EC" id="4.1.1.90" evidence="2"/>
<sequence length="700" mass="81627">MSAPGVDVHNRFPGKEKSEQNVEDIPMSSSERKRDDGNAGLVAFLTQPQDPANLGIFRVFFGILMMIDIPQERGMSSIGNRWEDSTLCIFPLFNWLQPLPVDWMYVVYLIMFMAAFGIALGCCYRSSCVMFIITYWYIFFLDKIVWNNHSYLYGLISIMLLMTDANRYWSLDGYFNESIRNTCVPRWNYWIIKFQIFLVYFYAGVKKLDMDWMSGYSMTGLSKKWVFDPFRLLVSNEFIDLYMVHISGLIFDLSEGFLLLFDKTRPAGLLFGSMFHLMNSQMFHIGMFPWTMLATMPFFLRSDWPRRLSRVMPACFAYFLPLRDDPRVDVRFTERSENDNTVTEQRADECEERYVYIRKTFLIGLASVYVAVQLFLPWSHFITQGYNAWTNGLYGYSWDMMVHSWSTQHIRVEVVDMATNASHFLIPGVWIAGRSRKRARWSSHPDMIKQYATCLAQKLRDRAELNISNPAINFDIWRSMNGRFQQRMFDPKVDLVKAPWSPFQKTKWVLPLMIDLSPWRTKLDEIEKEVSKNNFTEVVFVADFPGLNLENFVKEDLNASITVLEGTVVVEQGGHNVTLEKNEVHTVQSNDTHIVHTVSQVPSCWMYTYTNMTLANNVTLQDLEQQLRMAHKNSSSVWTNMTVVEKFEYFMMQKMFIFTGSFQEAFNAVQNIVYGHQQMEDGGGDAESLQDREEEGKSDE</sequence>
<feature type="compositionally biased region" description="Basic and acidic residues" evidence="15">
    <location>
        <begin position="8"/>
        <end position="20"/>
    </location>
</feature>
<evidence type="ECO:0000256" key="5">
    <source>
        <dbReference type="ARBA" id="ARBA00022824"/>
    </source>
</evidence>
<feature type="domain" description="HTTM-like" evidence="17">
    <location>
        <begin position="46"/>
        <end position="304"/>
    </location>
</feature>
<evidence type="ECO:0000256" key="10">
    <source>
        <dbReference type="ARBA" id="ARBA00023239"/>
    </source>
</evidence>
<evidence type="ECO:0000313" key="18">
    <source>
        <dbReference type="EMBL" id="CAB3994017.1"/>
    </source>
</evidence>
<evidence type="ECO:0000256" key="14">
    <source>
        <dbReference type="ARBA" id="ARBA00048415"/>
    </source>
</evidence>
<feature type="region of interest" description="Disordered" evidence="15">
    <location>
        <begin position="1"/>
        <end position="34"/>
    </location>
</feature>
<feature type="transmembrane region" description="Helical" evidence="16">
    <location>
        <begin position="361"/>
        <end position="378"/>
    </location>
</feature>
<keyword evidence="8 16" id="KW-0472">Membrane</keyword>
<evidence type="ECO:0000256" key="9">
    <source>
        <dbReference type="ARBA" id="ARBA00023157"/>
    </source>
</evidence>
<gene>
    <name evidence="18" type="ORF">PACLA_8A071221</name>
</gene>
<dbReference type="Proteomes" id="UP001152795">
    <property type="component" value="Unassembled WGS sequence"/>
</dbReference>
<dbReference type="OrthoDB" id="206689at2759"/>
<evidence type="ECO:0000256" key="11">
    <source>
        <dbReference type="ARBA" id="ARBA00030083"/>
    </source>
</evidence>
<evidence type="ECO:0000256" key="12">
    <source>
        <dbReference type="ARBA" id="ARBA00030249"/>
    </source>
</evidence>
<evidence type="ECO:0000256" key="3">
    <source>
        <dbReference type="ARBA" id="ARBA00017054"/>
    </source>
</evidence>
<evidence type="ECO:0000256" key="15">
    <source>
        <dbReference type="SAM" id="MobiDB-lite"/>
    </source>
</evidence>
<comment type="catalytic activity">
    <reaction evidence="14">
        <text>4-carboxy-L-glutamyl-[protein] + 2,3-epoxyphylloquinone + H2O + H(+) = phylloquinol + L-glutamyl-[protein] + CO2 + O2</text>
        <dbReference type="Rhea" id="RHEA:45140"/>
        <dbReference type="Rhea" id="RHEA-COMP:10208"/>
        <dbReference type="Rhea" id="RHEA-COMP:11094"/>
        <dbReference type="ChEBI" id="CHEBI:15377"/>
        <dbReference type="ChEBI" id="CHEBI:15378"/>
        <dbReference type="ChEBI" id="CHEBI:15379"/>
        <dbReference type="ChEBI" id="CHEBI:15759"/>
        <dbReference type="ChEBI" id="CHEBI:16526"/>
        <dbReference type="ChEBI" id="CHEBI:28433"/>
        <dbReference type="ChEBI" id="CHEBI:29973"/>
        <dbReference type="ChEBI" id="CHEBI:84990"/>
        <dbReference type="EC" id="4.1.1.90"/>
    </reaction>
    <physiologicalReaction direction="right-to-left" evidence="14">
        <dbReference type="Rhea" id="RHEA:45142"/>
    </physiologicalReaction>
</comment>
<feature type="region of interest" description="Disordered" evidence="15">
    <location>
        <begin position="680"/>
        <end position="700"/>
    </location>
</feature>
<dbReference type="GO" id="GO:0008488">
    <property type="term" value="F:gamma-glutamyl carboxylase activity"/>
    <property type="evidence" value="ECO:0007669"/>
    <property type="project" value="UniProtKB-EC"/>
</dbReference>
<dbReference type="Pfam" id="PF22777">
    <property type="entry name" value="VKGC_lumenal_dom"/>
    <property type="match status" value="1"/>
</dbReference>
<feature type="transmembrane region" description="Helical" evidence="16">
    <location>
        <begin position="150"/>
        <end position="169"/>
    </location>
</feature>
<evidence type="ECO:0000256" key="6">
    <source>
        <dbReference type="ARBA" id="ARBA00022989"/>
    </source>
</evidence>
<proteinExistence type="predicted"/>
<evidence type="ECO:0000256" key="16">
    <source>
        <dbReference type="SAM" id="Phobius"/>
    </source>
</evidence>
<dbReference type="InterPro" id="IPR011020">
    <property type="entry name" value="HTTM-like"/>
</dbReference>
<keyword evidence="7" id="KW-0007">Acetylation</keyword>
<keyword evidence="6 16" id="KW-1133">Transmembrane helix</keyword>
<dbReference type="GO" id="GO:0019842">
    <property type="term" value="F:vitamin binding"/>
    <property type="evidence" value="ECO:0007669"/>
    <property type="project" value="TreeGrafter"/>
</dbReference>
<reference evidence="18" key="1">
    <citation type="submission" date="2020-04" db="EMBL/GenBank/DDBJ databases">
        <authorList>
            <person name="Alioto T."/>
            <person name="Alioto T."/>
            <person name="Gomez Garrido J."/>
        </authorList>
    </citation>
    <scope>NUCLEOTIDE SEQUENCE</scope>
    <source>
        <strain evidence="18">A484AB</strain>
    </source>
</reference>
<evidence type="ECO:0000256" key="8">
    <source>
        <dbReference type="ARBA" id="ARBA00023136"/>
    </source>
</evidence>
<evidence type="ECO:0000256" key="2">
    <source>
        <dbReference type="ARBA" id="ARBA00012248"/>
    </source>
</evidence>
<feature type="compositionally biased region" description="Basic and acidic residues" evidence="15">
    <location>
        <begin position="689"/>
        <end position="700"/>
    </location>
</feature>
<keyword evidence="5" id="KW-0256">Endoplasmic reticulum</keyword>
<feature type="transmembrane region" description="Helical" evidence="16">
    <location>
        <begin position="281"/>
        <end position="300"/>
    </location>
</feature>
<keyword evidence="19" id="KW-1185">Reference proteome</keyword>
<dbReference type="PANTHER" id="PTHR12639">
    <property type="entry name" value="VITAMIN K-DEPENDENT GAMMA-CARBOXYLASE"/>
    <property type="match status" value="1"/>
</dbReference>
<comment type="caution">
    <text evidence="18">The sequence shown here is derived from an EMBL/GenBank/DDBJ whole genome shotgun (WGS) entry which is preliminary data.</text>
</comment>
<keyword evidence="9" id="KW-1015">Disulfide bond</keyword>
<dbReference type="PANTHER" id="PTHR12639:SF6">
    <property type="entry name" value="VITAMIN K-DEPENDENT GAMMA-CARBOXYLASE"/>
    <property type="match status" value="1"/>
</dbReference>
<feature type="transmembrane region" description="Helical" evidence="16">
    <location>
        <begin position="189"/>
        <end position="205"/>
    </location>
</feature>
<dbReference type="InterPro" id="IPR053934">
    <property type="entry name" value="HTTM_dom"/>
</dbReference>
<dbReference type="Pfam" id="PF05090">
    <property type="entry name" value="HTTM"/>
    <property type="match status" value="1"/>
</dbReference>
<feature type="transmembrane region" description="Helical" evidence="16">
    <location>
        <begin position="241"/>
        <end position="261"/>
    </location>
</feature>
<keyword evidence="4 16" id="KW-0812">Transmembrane</keyword>
<accession>A0A6S7HEQ1</accession>